<dbReference type="GO" id="GO:0016779">
    <property type="term" value="F:nucleotidyltransferase activity"/>
    <property type="evidence" value="ECO:0007669"/>
    <property type="project" value="UniProtKB-KW"/>
</dbReference>
<dbReference type="InterPro" id="IPR001667">
    <property type="entry name" value="DDH_dom"/>
</dbReference>
<dbReference type="SUPFAM" id="SSF81301">
    <property type="entry name" value="Nucleotidyltransferase"/>
    <property type="match status" value="1"/>
</dbReference>
<dbReference type="InterPro" id="IPR003156">
    <property type="entry name" value="DHHA1_dom"/>
</dbReference>
<dbReference type="Gene3D" id="3.10.580.10">
    <property type="entry name" value="CBS-domain"/>
    <property type="match status" value="1"/>
</dbReference>
<dbReference type="InterPro" id="IPR052390">
    <property type="entry name" value="tRNA_nt/polyA_polymerase"/>
</dbReference>
<gene>
    <name evidence="15" type="ORF">AUK42_04870</name>
    <name evidence="16" type="ORF">COZ58_02830</name>
</gene>
<keyword evidence="7" id="KW-0479">Metal-binding</keyword>
<dbReference type="STRING" id="1805029.AUK42_04870"/>
<evidence type="ECO:0000256" key="5">
    <source>
        <dbReference type="ARBA" id="ARBA00022694"/>
    </source>
</evidence>
<dbReference type="Gene3D" id="1.10.3090.10">
    <property type="entry name" value="cca-adding enzyme, domain 2"/>
    <property type="match status" value="1"/>
</dbReference>
<evidence type="ECO:0000256" key="12">
    <source>
        <dbReference type="RuleBase" id="RU003953"/>
    </source>
</evidence>
<dbReference type="Proteomes" id="UP000182763">
    <property type="component" value="Unassembled WGS sequence"/>
</dbReference>
<reference evidence="18" key="3">
    <citation type="submission" date="2017-09" db="EMBL/GenBank/DDBJ databases">
        <title>Depth-based differentiation of microbial function through sediment-hosted aquifers and enrichment of novel symbionts in the deep terrestrial subsurface.</title>
        <authorList>
            <person name="Probst A.J."/>
            <person name="Ladd B."/>
            <person name="Jarett J.K."/>
            <person name="Geller-Mcgrath D.E."/>
            <person name="Sieber C.M."/>
            <person name="Emerson J.B."/>
            <person name="Anantharaman K."/>
            <person name="Thomas B.C."/>
            <person name="Malmstrom R."/>
            <person name="Stieglmeier M."/>
            <person name="Klingl A."/>
            <person name="Woyke T."/>
            <person name="Ryan C.M."/>
            <person name="Banfield J.F."/>
        </authorList>
    </citation>
    <scope>NUCLEOTIDE SEQUENCE [LARGE SCALE GENOMIC DNA]</scope>
</reference>
<feature type="domain" description="CBS" evidence="14">
    <location>
        <begin position="314"/>
        <end position="370"/>
    </location>
</feature>
<evidence type="ECO:0000256" key="9">
    <source>
        <dbReference type="ARBA" id="ARBA00022842"/>
    </source>
</evidence>
<dbReference type="EMBL" id="PFIP01000051">
    <property type="protein sequence ID" value="PIX34736.1"/>
    <property type="molecule type" value="Genomic_DNA"/>
</dbReference>
<dbReference type="PROSITE" id="PS51371">
    <property type="entry name" value="CBS"/>
    <property type="match status" value="2"/>
</dbReference>
<proteinExistence type="inferred from homology"/>
<accession>A0A2M7K9D0</accession>
<dbReference type="Pfam" id="PF00571">
    <property type="entry name" value="CBS"/>
    <property type="match status" value="2"/>
</dbReference>
<comment type="cofactor">
    <cofactor evidence="1">
        <name>Mg(2+)</name>
        <dbReference type="ChEBI" id="CHEBI:18420"/>
    </cofactor>
</comment>
<sequence length="881" mass="101262">MEVIISHQSTDFDSLASMVAAKKIYKDALLVFPGAVEKNVRKFISLYRELIEITPLKNIKIQEITKLIIVDTRIKRRIGSFANVLKKKDIEIHIYDHHPSTGDDIKGDLNVIEEVGATTTILLKKLKQMNLEITPMEATLFALGVYEDTGSLTFSTTTVDDVNSISYLFDKGIKLKAVANFINIGLNSTQKKLLNQLLNSSKEIFCKSVCINIAKAEIKNYTEGLALLTHKLIEIENSDVFFTLVKMGERIYIVGRSRTNSVDVDEILRELGGGGHFQAASAVVKDLSLNELEKKLLKVLERKVKVGIVAKDIMSSSVKTVNIKTSIEETGKILLRYGHTGIPVIEEGKLMGIITRSEVNKAERHGFGKEPVDKYMSNQIISVTLDTPLNEIQELMINHDIGRILVLSNDNKLRGIVTRTDLIRNLYGINNIPKKTFSTYIESENKIERKKQIDLIEKVFSKKIQDILYKVGKIGDRLKFSVFMVGGVVRDLFLKIKNYDLDIVVEGEGIKFAQDLSKELGGRIKSHEKYGTAVVILPDGFKIDVATARREFYEYPAALPQVELSSIKKDLYRRDFTINAMAIQLNQKHYGKLIDFFGGQKDLHFGLVRVLYNLSFVEDPARIIRAIRFEQRYNFKMDKSTEDFLKKAIDDKLLSKLRKNRIVEELILILQEENPEKILKRMEELGALKYILPGVELNSDTTEKFNRAKENYNFWKYNIPEEKIELWLINYYCLFKKFKNNKMQVITNKLMFDQKILRKINHINSNINQIIKFIAQKNKILPSIIYLKLKNLPNEILFLVMMENNSHIAKERIVKFLKEYKKVSLYISGKELKELHLKPGPIYSQILNKLLYAKLNGEVKNQKDEIRLVNNILQEKERNKK</sequence>
<dbReference type="GO" id="GO:0008033">
    <property type="term" value="P:tRNA processing"/>
    <property type="evidence" value="ECO:0007669"/>
    <property type="project" value="UniProtKB-KW"/>
</dbReference>
<dbReference type="InterPro" id="IPR000644">
    <property type="entry name" value="CBS_dom"/>
</dbReference>
<dbReference type="InterPro" id="IPR002646">
    <property type="entry name" value="PolA_pol_head_dom"/>
</dbReference>
<keyword evidence="9" id="KW-0460">Magnesium</keyword>
<keyword evidence="8" id="KW-0547">Nucleotide-binding</keyword>
<protein>
    <submittedName>
        <fullName evidence="16">Polynucleotide adenylyltransferase</fullName>
    </submittedName>
</protein>
<evidence type="ECO:0000313" key="16">
    <source>
        <dbReference type="EMBL" id="PIX34736.1"/>
    </source>
</evidence>
<evidence type="ECO:0000256" key="7">
    <source>
        <dbReference type="ARBA" id="ARBA00022723"/>
    </source>
</evidence>
<keyword evidence="11" id="KW-0129">CBS domain</keyword>
<accession>A0A1J5GBT5</accession>
<dbReference type="InterPro" id="IPR046342">
    <property type="entry name" value="CBS_dom_sf"/>
</dbReference>
<evidence type="ECO:0000256" key="3">
    <source>
        <dbReference type="ARBA" id="ARBA00022555"/>
    </source>
</evidence>
<keyword evidence="5" id="KW-0819">tRNA processing</keyword>
<dbReference type="Pfam" id="PF12627">
    <property type="entry name" value="PolyA_pol_RNAbd"/>
    <property type="match status" value="1"/>
</dbReference>
<name>A0A1J5GBT5_9BACT</name>
<evidence type="ECO:0000256" key="8">
    <source>
        <dbReference type="ARBA" id="ARBA00022741"/>
    </source>
</evidence>
<dbReference type="EMBL" id="MNYY01000096">
    <property type="protein sequence ID" value="OIP69756.1"/>
    <property type="molecule type" value="Genomic_DNA"/>
</dbReference>
<dbReference type="AlphaFoldDB" id="A0A1J5GBT5"/>
<keyword evidence="4 12" id="KW-0808">Transferase</keyword>
<dbReference type="CDD" id="cd05398">
    <property type="entry name" value="NT_ClassII-CCAase"/>
    <property type="match status" value="1"/>
</dbReference>
<dbReference type="SMART" id="SM00116">
    <property type="entry name" value="CBS"/>
    <property type="match status" value="2"/>
</dbReference>
<keyword evidence="6 16" id="KW-0548">Nucleotidyltransferase</keyword>
<dbReference type="PANTHER" id="PTHR47788">
    <property type="entry name" value="POLYA POLYMERASE"/>
    <property type="match status" value="1"/>
</dbReference>
<dbReference type="Gene3D" id="3.30.460.10">
    <property type="entry name" value="Beta Polymerase, domain 2"/>
    <property type="match status" value="1"/>
</dbReference>
<dbReference type="InterPro" id="IPR043519">
    <property type="entry name" value="NT_sf"/>
</dbReference>
<evidence type="ECO:0000313" key="17">
    <source>
        <dbReference type="Proteomes" id="UP000182763"/>
    </source>
</evidence>
<dbReference type="SUPFAM" id="SSF81891">
    <property type="entry name" value="Poly A polymerase C-terminal region-like"/>
    <property type="match status" value="1"/>
</dbReference>
<organism evidence="15 17">
    <name type="scientific">Candidatus Infernicultor aquiphilus</name>
    <dbReference type="NCBI Taxonomy" id="1805029"/>
    <lineage>
        <taxon>Bacteria</taxon>
        <taxon>Pseudomonadati</taxon>
        <taxon>Atribacterota</taxon>
        <taxon>Candidatus Phoenicimicrobiia</taxon>
        <taxon>Candidatus Pheonicimicrobiales</taxon>
        <taxon>Candidatus Phoenicimicrobiaceae</taxon>
        <taxon>Candidatus Infernicultor</taxon>
    </lineage>
</organism>
<feature type="coiled-coil region" evidence="13">
    <location>
        <begin position="852"/>
        <end position="879"/>
    </location>
</feature>
<evidence type="ECO:0000256" key="13">
    <source>
        <dbReference type="SAM" id="Coils"/>
    </source>
</evidence>
<dbReference type="Proteomes" id="UP000231493">
    <property type="component" value="Unassembled WGS sequence"/>
</dbReference>
<dbReference type="SUPFAM" id="SSF54631">
    <property type="entry name" value="CBS-domain pair"/>
    <property type="match status" value="1"/>
</dbReference>
<dbReference type="GO" id="GO:0000049">
    <property type="term" value="F:tRNA binding"/>
    <property type="evidence" value="ECO:0007669"/>
    <property type="project" value="UniProtKB-KW"/>
</dbReference>
<dbReference type="Gene3D" id="3.90.1640.10">
    <property type="entry name" value="inorganic pyrophosphatase (n-terminal core)"/>
    <property type="match status" value="1"/>
</dbReference>
<dbReference type="Pfam" id="PF01743">
    <property type="entry name" value="PolyA_pol"/>
    <property type="match status" value="1"/>
</dbReference>
<dbReference type="Pfam" id="PF02272">
    <property type="entry name" value="DHHA1"/>
    <property type="match status" value="1"/>
</dbReference>
<evidence type="ECO:0000256" key="10">
    <source>
        <dbReference type="ARBA" id="ARBA00022884"/>
    </source>
</evidence>
<evidence type="ECO:0000313" key="18">
    <source>
        <dbReference type="Proteomes" id="UP000231493"/>
    </source>
</evidence>
<keyword evidence="10 12" id="KW-0694">RNA-binding</keyword>
<evidence type="ECO:0000313" key="15">
    <source>
        <dbReference type="EMBL" id="OIP69756.1"/>
    </source>
</evidence>
<evidence type="ECO:0000256" key="11">
    <source>
        <dbReference type="PROSITE-ProRule" id="PRU00703"/>
    </source>
</evidence>
<evidence type="ECO:0000256" key="6">
    <source>
        <dbReference type="ARBA" id="ARBA00022695"/>
    </source>
</evidence>
<dbReference type="Gene3D" id="3.10.310.30">
    <property type="match status" value="1"/>
</dbReference>
<comment type="caution">
    <text evidence="15">The sequence shown here is derived from an EMBL/GenBank/DDBJ whole genome shotgun (WGS) entry which is preliminary data.</text>
</comment>
<dbReference type="InterPro" id="IPR032828">
    <property type="entry name" value="PolyA_RNA-bd"/>
</dbReference>
<comment type="similarity">
    <text evidence="2 12">Belongs to the tRNA nucleotidyltransferase/poly(A) polymerase family.</text>
</comment>
<dbReference type="GO" id="GO:0000166">
    <property type="term" value="F:nucleotide binding"/>
    <property type="evidence" value="ECO:0007669"/>
    <property type="project" value="UniProtKB-KW"/>
</dbReference>
<evidence type="ECO:0000259" key="14">
    <source>
        <dbReference type="PROSITE" id="PS51371"/>
    </source>
</evidence>
<reference evidence="16" key="2">
    <citation type="submission" date="2017-09" db="EMBL/GenBank/DDBJ databases">
        <title>Depth-based differentiation of microbial function through sediment-hosted aquifers and enrichment of novel symbionts in the deep terrestrial subsurface.</title>
        <authorList>
            <person name="Probst A.J."/>
            <person name="Ladd B."/>
            <person name="Jarett J.K."/>
            <person name="Geller-Mcgrath D.E."/>
            <person name="Sieber C.M.K."/>
            <person name="Emerson J.B."/>
            <person name="Anantharaman K."/>
            <person name="Thomas B.C."/>
            <person name="Malmstrom R."/>
            <person name="Stieglmeier M."/>
            <person name="Klingl A."/>
            <person name="Woyke T."/>
            <person name="Ryan C.M."/>
            <person name="Banfield J.F."/>
        </authorList>
    </citation>
    <scope>NUCLEOTIDE SEQUENCE</scope>
    <source>
        <strain evidence="16">CG_4_8_14_3_um_filter_34_18</strain>
    </source>
</reference>
<reference evidence="15 17" key="1">
    <citation type="journal article" date="2016" name="Environ. Microbiol.">
        <title>Genomic resolution of a cold subsurface aquifer community provides metabolic insights for novel microbes adapted to high CO concentrations.</title>
        <authorList>
            <person name="Probst A.J."/>
            <person name="Castelle C.J."/>
            <person name="Singh A."/>
            <person name="Brown C.T."/>
            <person name="Anantharaman K."/>
            <person name="Sharon I."/>
            <person name="Hug L.A."/>
            <person name="Burstein D."/>
            <person name="Emerson J.B."/>
            <person name="Thomas B.C."/>
            <person name="Banfield J.F."/>
        </authorList>
    </citation>
    <scope>NUCLEOTIDE SEQUENCE [LARGE SCALE GENOMIC DNA]</scope>
    <source>
        <strain evidence="15">CG2_30_33_13</strain>
    </source>
</reference>
<dbReference type="InterPro" id="IPR038763">
    <property type="entry name" value="DHH_sf"/>
</dbReference>
<dbReference type="CDD" id="cd04595">
    <property type="entry name" value="CBS_pair_DHH_polyA_Pol_assoc"/>
    <property type="match status" value="1"/>
</dbReference>
<dbReference type="GO" id="GO:0046872">
    <property type="term" value="F:metal ion binding"/>
    <property type="evidence" value="ECO:0007669"/>
    <property type="project" value="UniProtKB-KW"/>
</dbReference>
<keyword evidence="3" id="KW-0820">tRNA-binding</keyword>
<evidence type="ECO:0000256" key="1">
    <source>
        <dbReference type="ARBA" id="ARBA00001946"/>
    </source>
</evidence>
<dbReference type="PANTHER" id="PTHR47788:SF1">
    <property type="entry name" value="A-ADDING TRNA NUCLEOTIDYLTRANSFERASE"/>
    <property type="match status" value="1"/>
</dbReference>
<dbReference type="SUPFAM" id="SSF64182">
    <property type="entry name" value="DHH phosphoesterases"/>
    <property type="match status" value="1"/>
</dbReference>
<dbReference type="Pfam" id="PF01368">
    <property type="entry name" value="DHH"/>
    <property type="match status" value="1"/>
</dbReference>
<feature type="domain" description="CBS" evidence="14">
    <location>
        <begin position="376"/>
        <end position="434"/>
    </location>
</feature>
<keyword evidence="13" id="KW-0175">Coiled coil</keyword>
<evidence type="ECO:0000256" key="4">
    <source>
        <dbReference type="ARBA" id="ARBA00022679"/>
    </source>
</evidence>
<evidence type="ECO:0000256" key="2">
    <source>
        <dbReference type="ARBA" id="ARBA00007265"/>
    </source>
</evidence>